<dbReference type="EMBL" id="BLWA01000001">
    <property type="protein sequence ID" value="GFM90204.1"/>
    <property type="molecule type" value="Genomic_DNA"/>
</dbReference>
<reference evidence="3 6" key="2">
    <citation type="submission" date="2020-05" db="EMBL/GenBank/DDBJ databases">
        <title>Genetic diversity of Pseudomonas cichorii.</title>
        <authorList>
            <person name="Tani S."/>
            <person name="Yagi H."/>
            <person name="Hashimoto S."/>
            <person name="Iiyama K."/>
            <person name="Furuya N."/>
        </authorList>
    </citation>
    <scope>NUCLEOTIDE SEQUENCE [LARGE SCALE GENOMIC DNA]</scope>
    <source>
        <strain evidence="3 6">LMG 2162</strain>
    </source>
</reference>
<keyword evidence="6" id="KW-1185">Reference proteome</keyword>
<dbReference type="Pfam" id="PF04830">
    <property type="entry name" value="DUF637"/>
    <property type="match status" value="1"/>
</dbReference>
<feature type="domain" description="Putative cytidine deaminase C-terminal" evidence="2">
    <location>
        <begin position="891"/>
        <end position="1029"/>
    </location>
</feature>
<evidence type="ECO:0000259" key="1">
    <source>
        <dbReference type="Pfam" id="PF04830"/>
    </source>
</evidence>
<feature type="domain" description="DUF637" evidence="1">
    <location>
        <begin position="403"/>
        <end position="577"/>
    </location>
</feature>
<gene>
    <name evidence="4" type="ORF">ALP84_01195</name>
    <name evidence="3" type="ORF">PSCICP_01760</name>
</gene>
<dbReference type="InterPro" id="IPR006915">
    <property type="entry name" value="DUF637_hemagglutn_put"/>
</dbReference>
<dbReference type="RefSeq" id="WP_025259975.1">
    <property type="nucleotide sequence ID" value="NZ_RBRY01000065.1"/>
</dbReference>
<comment type="caution">
    <text evidence="4">The sequence shown here is derived from an EMBL/GenBank/DDBJ whole genome shotgun (WGS) entry which is preliminary data.</text>
</comment>
<dbReference type="GO" id="GO:0003824">
    <property type="term" value="F:catalytic activity"/>
    <property type="evidence" value="ECO:0007669"/>
    <property type="project" value="UniProtKB-ARBA"/>
</dbReference>
<dbReference type="AlphaFoldDB" id="A0A3M4W6A7"/>
<dbReference type="Pfam" id="PF24241">
    <property type="entry name" value="Deam_C"/>
    <property type="match status" value="1"/>
</dbReference>
<reference evidence="4 5" key="1">
    <citation type="submission" date="2018-08" db="EMBL/GenBank/DDBJ databases">
        <title>Recombination of ecologically and evolutionarily significant loci maintains genetic cohesion in the Pseudomonas syringae species complex.</title>
        <authorList>
            <person name="Dillon M."/>
            <person name="Thakur S."/>
            <person name="Almeida R.N.D."/>
            <person name="Weir B.S."/>
            <person name="Guttman D.S."/>
        </authorList>
    </citation>
    <scope>NUCLEOTIDE SEQUENCE [LARGE SCALE GENOMIC DNA]</scope>
    <source>
        <strain evidence="4 5">ICMP 6917</strain>
    </source>
</reference>
<dbReference type="OrthoDB" id="2664633at2"/>
<dbReference type="Pfam" id="PF13332">
    <property type="entry name" value="Fil_haemagg_2"/>
    <property type="match status" value="3"/>
</dbReference>
<dbReference type="InterPro" id="IPR025157">
    <property type="entry name" value="Hemagglutinin_rpt"/>
</dbReference>
<name>A0A3M4W6A7_PSECI</name>
<evidence type="ECO:0000259" key="2">
    <source>
        <dbReference type="Pfam" id="PF24241"/>
    </source>
</evidence>
<dbReference type="EMBL" id="RBRY01000065">
    <property type="protein sequence ID" value="RMR58722.1"/>
    <property type="molecule type" value="Genomic_DNA"/>
</dbReference>
<evidence type="ECO:0000313" key="4">
    <source>
        <dbReference type="EMBL" id="RMR58722.1"/>
    </source>
</evidence>
<evidence type="ECO:0000313" key="5">
    <source>
        <dbReference type="Proteomes" id="UP000278332"/>
    </source>
</evidence>
<organism evidence="4 5">
    <name type="scientific">Pseudomonas cichorii</name>
    <dbReference type="NCBI Taxonomy" id="36746"/>
    <lineage>
        <taxon>Bacteria</taxon>
        <taxon>Pseudomonadati</taxon>
        <taxon>Pseudomonadota</taxon>
        <taxon>Gammaproteobacteria</taxon>
        <taxon>Pseudomonadales</taxon>
        <taxon>Pseudomonadaceae</taxon>
        <taxon>Pseudomonas</taxon>
    </lineage>
</organism>
<evidence type="ECO:0000313" key="3">
    <source>
        <dbReference type="EMBL" id="GFM90204.1"/>
    </source>
</evidence>
<sequence>MGASDNKAGGTLQAGRDLSLIAGRDVNIGAAPTETAKAQGANTQSSITQLGSSVSVGRDLMALSGRDINVAASDIDAKRDIAMAATENMTISSAADETHSLSRSKKLTVQTDHVKQVSSDLNAGGSIALNAGKDLAVISSRITAGENANLSAGENLSLLAAQDSDYYLYDKKSKGSWGKKKTKRDEVTDIRNVGSEITSGGDLTLESGGNQLYQVAKLTSGNDLTIESGGGITFEGVKDFHDESHTKSKSSLAWNSMKGKGRTDETLRQTEMVAKGELTIQAVEGLRIDIKQVDQQTVSQTIDAMVQADPQLAWLKEAEKRGDVDWRQVKEIHESFKYSHSSLGGAAQMIIAIIVAYFTAGAASGLIGAGAMSGSGTAMAAATTSQAMAAGASYVGAGWDNVALTAVATSAASGATVSAINNRGNLGAVLKDVTSADALRGYVVSGVTAGLTAGVYDKLTSTQTGTSGVLQNSGKVISSGGLSSWGGVGSFAANQLLQNTTSTLIDRALGGDSQFGDALSSSLVNTFAAAGFNWVGGFSKTNQLADGSLAKIGLHAVMGGLAAEAAGGDFKTGALAAGVNEALVDTLAKQYADMSKEQRDKLLVMNSQVIGVLTASVQGGDAKSLQTGSWVAANATTYNRLLHATERKALNDEAKALEKRLGKPSSSISWDDFLLLASSAELDAAESARLQAVLASFKEGNPEQSRFKAELSIAMESIQHLASQNTVLMWSDGKPIVANGAPVYAFQSTDRQFRDSGLLNTDSGKQTNSADSIVDVVPFALIQQLGEKNATAYWTELSKASTSPVELDELVGRVSNVLIGGIDRVTWDLDLAFALTGGPGVLRALLAKRVSVSGGAKVAASKNANATSMLTDSEAAVLVERNVIEGTAKGSAPKVAAEGNVGGQTFQDVNQTSRPLNEADPKIPSLIADRIADKASTNPGKLYPNGNMKDAHAEIGVIQQAYSSGKTTGADMFLTVAGKDVCGFCKGDIAAAAEKAELKSLTVSAIDDKTGLPKNYYWESGMKSIKEKK</sequence>
<dbReference type="Proteomes" id="UP000614982">
    <property type="component" value="Unassembled WGS sequence"/>
</dbReference>
<protein>
    <submittedName>
        <fullName evidence="4">Filamentous hemagglutinin</fullName>
    </submittedName>
</protein>
<accession>A0A3M4W6A7</accession>
<evidence type="ECO:0000313" key="6">
    <source>
        <dbReference type="Proteomes" id="UP000614982"/>
    </source>
</evidence>
<proteinExistence type="predicted"/>
<dbReference type="InterPro" id="IPR057580">
    <property type="entry name" value="Deam_C"/>
</dbReference>
<dbReference type="Proteomes" id="UP000278332">
    <property type="component" value="Unassembled WGS sequence"/>
</dbReference>